<dbReference type="Proteomes" id="UP000230233">
    <property type="component" value="Chromosome X"/>
</dbReference>
<evidence type="ECO:0000313" key="3">
    <source>
        <dbReference type="Proteomes" id="UP000230233"/>
    </source>
</evidence>
<sequence length="210" mass="25523">MERVRPWVEAIPMDGNICPDEDLQIDDDVQKNYVITLDDEPYTVKPEDKERDRTPTPVWPELKHILKTYNTLQDVVSDEQMSRWLDGEFRLYQFFHPCRQERITSFPLKISPHLIIEYFEMKRKQVYENDTAPYGHRAQLFALYNLFENEPNIAKVDLGSFEKSHKISKGHIKEYYRWRKQREEENRVRAREREDEETLRKEEDDEREVK</sequence>
<evidence type="ECO:0000256" key="1">
    <source>
        <dbReference type="SAM" id="MobiDB-lite"/>
    </source>
</evidence>
<protein>
    <submittedName>
        <fullName evidence="2">Uncharacterized protein</fullName>
    </submittedName>
</protein>
<name>A0A2G5T3C8_9PELO</name>
<comment type="caution">
    <text evidence="2">The sequence shown here is derived from an EMBL/GenBank/DDBJ whole genome shotgun (WGS) entry which is preliminary data.</text>
</comment>
<dbReference type="OrthoDB" id="10404943at2759"/>
<proteinExistence type="predicted"/>
<gene>
    <name evidence="2" type="primary">Cnig_chr_X.g26449</name>
    <name evidence="2" type="ORF">B9Z55_026449</name>
</gene>
<keyword evidence="3" id="KW-1185">Reference proteome</keyword>
<dbReference type="AlphaFoldDB" id="A0A2G5T3C8"/>
<dbReference type="EMBL" id="PDUG01000006">
    <property type="protein sequence ID" value="PIC21708.1"/>
    <property type="molecule type" value="Genomic_DNA"/>
</dbReference>
<accession>A0A2G5T3C8</accession>
<evidence type="ECO:0000313" key="2">
    <source>
        <dbReference type="EMBL" id="PIC21708.1"/>
    </source>
</evidence>
<organism evidence="2 3">
    <name type="scientific">Caenorhabditis nigoni</name>
    <dbReference type="NCBI Taxonomy" id="1611254"/>
    <lineage>
        <taxon>Eukaryota</taxon>
        <taxon>Metazoa</taxon>
        <taxon>Ecdysozoa</taxon>
        <taxon>Nematoda</taxon>
        <taxon>Chromadorea</taxon>
        <taxon>Rhabditida</taxon>
        <taxon>Rhabditina</taxon>
        <taxon>Rhabditomorpha</taxon>
        <taxon>Rhabditoidea</taxon>
        <taxon>Rhabditidae</taxon>
        <taxon>Peloderinae</taxon>
        <taxon>Caenorhabditis</taxon>
    </lineage>
</organism>
<feature type="region of interest" description="Disordered" evidence="1">
    <location>
        <begin position="182"/>
        <end position="210"/>
    </location>
</feature>
<reference evidence="3" key="1">
    <citation type="submission" date="2017-10" db="EMBL/GenBank/DDBJ databases">
        <title>Rapid genome shrinkage in a self-fertile nematode reveals novel sperm competition proteins.</title>
        <authorList>
            <person name="Yin D."/>
            <person name="Schwarz E.M."/>
            <person name="Thomas C.G."/>
            <person name="Felde R.L."/>
            <person name="Korf I.F."/>
            <person name="Cutter A.D."/>
            <person name="Schartner C.M."/>
            <person name="Ralston E.J."/>
            <person name="Meyer B.J."/>
            <person name="Haag E.S."/>
        </authorList>
    </citation>
    <scope>NUCLEOTIDE SEQUENCE [LARGE SCALE GENOMIC DNA]</scope>
    <source>
        <strain evidence="3">JU1422</strain>
    </source>
</reference>